<feature type="domain" description="HTH araC/xylS-type" evidence="4">
    <location>
        <begin position="212"/>
        <end position="310"/>
    </location>
</feature>
<keyword evidence="3" id="KW-0804">Transcription</keyword>
<comment type="caution">
    <text evidence="5">The sequence shown here is derived from an EMBL/GenBank/DDBJ whole genome shotgun (WGS) entry which is preliminary data.</text>
</comment>
<evidence type="ECO:0000259" key="4">
    <source>
        <dbReference type="PROSITE" id="PS01124"/>
    </source>
</evidence>
<dbReference type="Gene3D" id="1.10.10.60">
    <property type="entry name" value="Homeodomain-like"/>
    <property type="match status" value="2"/>
</dbReference>
<dbReference type="CDD" id="cd02208">
    <property type="entry name" value="cupin_RmlC-like"/>
    <property type="match status" value="1"/>
</dbReference>
<proteinExistence type="predicted"/>
<evidence type="ECO:0000313" key="6">
    <source>
        <dbReference type="Proteomes" id="UP000282971"/>
    </source>
</evidence>
<dbReference type="InterPro" id="IPR018060">
    <property type="entry name" value="HTH_AraC"/>
</dbReference>
<dbReference type="Gene3D" id="2.60.120.10">
    <property type="entry name" value="Jelly Rolls"/>
    <property type="match status" value="1"/>
</dbReference>
<dbReference type="SUPFAM" id="SSF51182">
    <property type="entry name" value="RmlC-like cupins"/>
    <property type="match status" value="1"/>
</dbReference>
<dbReference type="Pfam" id="PF12852">
    <property type="entry name" value="Cupin_6"/>
    <property type="match status" value="1"/>
</dbReference>
<dbReference type="OrthoDB" id="9802263at2"/>
<dbReference type="InterPro" id="IPR032783">
    <property type="entry name" value="AraC_lig"/>
</dbReference>
<dbReference type="PROSITE" id="PS00041">
    <property type="entry name" value="HTH_ARAC_FAMILY_1"/>
    <property type="match status" value="1"/>
</dbReference>
<evidence type="ECO:0000256" key="1">
    <source>
        <dbReference type="ARBA" id="ARBA00023015"/>
    </source>
</evidence>
<dbReference type="InterPro" id="IPR011051">
    <property type="entry name" value="RmlC_Cupin_sf"/>
</dbReference>
<dbReference type="RefSeq" id="WP_127741266.1">
    <property type="nucleotide sequence ID" value="NZ_SACN01000001.1"/>
</dbReference>
<protein>
    <submittedName>
        <fullName evidence="5">AraC family transcriptional regulator</fullName>
    </submittedName>
</protein>
<evidence type="ECO:0000313" key="5">
    <source>
        <dbReference type="EMBL" id="RVT93046.1"/>
    </source>
</evidence>
<dbReference type="PANTHER" id="PTHR46796">
    <property type="entry name" value="HTH-TYPE TRANSCRIPTIONAL ACTIVATOR RHAS-RELATED"/>
    <property type="match status" value="1"/>
</dbReference>
<keyword evidence="2" id="KW-0238">DNA-binding</keyword>
<keyword evidence="1" id="KW-0805">Transcription regulation</keyword>
<dbReference type="PROSITE" id="PS01124">
    <property type="entry name" value="HTH_ARAC_FAMILY_2"/>
    <property type="match status" value="1"/>
</dbReference>
<name>A0A437M678_9SPHN</name>
<dbReference type="EMBL" id="SACN01000001">
    <property type="protein sequence ID" value="RVT93046.1"/>
    <property type="molecule type" value="Genomic_DNA"/>
</dbReference>
<dbReference type="SMART" id="SM00342">
    <property type="entry name" value="HTH_ARAC"/>
    <property type="match status" value="1"/>
</dbReference>
<dbReference type="GO" id="GO:0003700">
    <property type="term" value="F:DNA-binding transcription factor activity"/>
    <property type="evidence" value="ECO:0007669"/>
    <property type="project" value="InterPro"/>
</dbReference>
<dbReference type="GO" id="GO:0043565">
    <property type="term" value="F:sequence-specific DNA binding"/>
    <property type="evidence" value="ECO:0007669"/>
    <property type="project" value="InterPro"/>
</dbReference>
<sequence>MTGKADAPLPSLSGVLNRINLLGADWVRIRVAPGEGFTMPAGDHCAVHFVTRGQLQLQVDQDPPMRLRAGATAILPRGQRHSLRSDGATSLRRLDCFDDAKDADIPRLIDVGSAKGDDAAIVLSAQLHVDWPAALPRPQALPAVLLGTRTYDEERPAAETAARALDLTARRPGAMACLSRFAELLLVRELRDVLLEHPELFHSRDEITAAMVRAIEAVRMKPGHSWTVERLARYVAMSRSTFAAAFKDFYQRGPMEVVTEQRMEIAARMLRESNLRVKAIAAKVGYSSDTAFLRRFTAHFGVPPSAYKRDIGGGEDASPTDWIGLLG</sequence>
<dbReference type="InterPro" id="IPR018062">
    <property type="entry name" value="HTH_AraC-typ_CS"/>
</dbReference>
<dbReference type="PANTHER" id="PTHR46796:SF7">
    <property type="entry name" value="ARAC FAMILY TRANSCRIPTIONAL REGULATOR"/>
    <property type="match status" value="1"/>
</dbReference>
<evidence type="ECO:0000256" key="2">
    <source>
        <dbReference type="ARBA" id="ARBA00023125"/>
    </source>
</evidence>
<dbReference type="InterPro" id="IPR050204">
    <property type="entry name" value="AraC_XylS_family_regulators"/>
</dbReference>
<evidence type="ECO:0000256" key="3">
    <source>
        <dbReference type="ARBA" id="ARBA00023163"/>
    </source>
</evidence>
<gene>
    <name evidence="5" type="ORF">EOD43_03870</name>
</gene>
<reference evidence="5 6" key="1">
    <citation type="submission" date="2019-01" db="EMBL/GenBank/DDBJ databases">
        <authorList>
            <person name="Chen W.-M."/>
        </authorList>
    </citation>
    <scope>NUCLEOTIDE SEQUENCE [LARGE SCALE GENOMIC DNA]</scope>
    <source>
        <strain evidence="5 6">CCP-7</strain>
    </source>
</reference>
<accession>A0A437M678</accession>
<dbReference type="Proteomes" id="UP000282971">
    <property type="component" value="Unassembled WGS sequence"/>
</dbReference>
<keyword evidence="6" id="KW-1185">Reference proteome</keyword>
<dbReference type="SUPFAM" id="SSF46689">
    <property type="entry name" value="Homeodomain-like"/>
    <property type="match status" value="1"/>
</dbReference>
<dbReference type="InterPro" id="IPR014710">
    <property type="entry name" value="RmlC-like_jellyroll"/>
</dbReference>
<dbReference type="AlphaFoldDB" id="A0A437M678"/>
<dbReference type="Pfam" id="PF12833">
    <property type="entry name" value="HTH_18"/>
    <property type="match status" value="1"/>
</dbReference>
<organism evidence="5 6">
    <name type="scientific">Sphingomonas crocodyli</name>
    <dbReference type="NCBI Taxonomy" id="1979270"/>
    <lineage>
        <taxon>Bacteria</taxon>
        <taxon>Pseudomonadati</taxon>
        <taxon>Pseudomonadota</taxon>
        <taxon>Alphaproteobacteria</taxon>
        <taxon>Sphingomonadales</taxon>
        <taxon>Sphingomonadaceae</taxon>
        <taxon>Sphingomonas</taxon>
    </lineage>
</organism>
<dbReference type="InterPro" id="IPR009057">
    <property type="entry name" value="Homeodomain-like_sf"/>
</dbReference>